<evidence type="ECO:0000256" key="3">
    <source>
        <dbReference type="ARBA" id="ARBA00022801"/>
    </source>
</evidence>
<evidence type="ECO:0000256" key="2">
    <source>
        <dbReference type="ARBA" id="ARBA00022670"/>
    </source>
</evidence>
<dbReference type="RefSeq" id="WP_055940557.1">
    <property type="nucleotide sequence ID" value="NZ_JAQDCV010000006.1"/>
</dbReference>
<dbReference type="FunFam" id="2.30.42.10:FF:000063">
    <property type="entry name" value="Peptidase, S41 family"/>
    <property type="match status" value="1"/>
</dbReference>
<dbReference type="PANTHER" id="PTHR32060">
    <property type="entry name" value="TAIL-SPECIFIC PROTEASE"/>
    <property type="match status" value="1"/>
</dbReference>
<accession>A0AAW3JT12</accession>
<reference evidence="8 9" key="1">
    <citation type="submission" date="2015-10" db="EMBL/GenBank/DDBJ databases">
        <title>Butyribacter intestini gen. nov., sp. nov., a butyric acid-producing bacterium of the family Lachnospiraceae isolated from the human faeces.</title>
        <authorList>
            <person name="Zou Y."/>
            <person name="Xue W."/>
            <person name="Luo G."/>
            <person name="Lv M."/>
        </authorList>
    </citation>
    <scope>NUCLEOTIDE SEQUENCE [LARGE SCALE GENOMIC DNA]</scope>
    <source>
        <strain evidence="8 9">TF01-11</strain>
    </source>
</reference>
<evidence type="ECO:0000256" key="4">
    <source>
        <dbReference type="ARBA" id="ARBA00022825"/>
    </source>
</evidence>
<keyword evidence="3 5" id="KW-0378">Hydrolase</keyword>
<keyword evidence="6" id="KW-0812">Transmembrane</keyword>
<dbReference type="GO" id="GO:0030288">
    <property type="term" value="C:outer membrane-bounded periplasmic space"/>
    <property type="evidence" value="ECO:0007669"/>
    <property type="project" value="TreeGrafter"/>
</dbReference>
<dbReference type="InterPro" id="IPR029045">
    <property type="entry name" value="ClpP/crotonase-like_dom_sf"/>
</dbReference>
<keyword evidence="6" id="KW-0472">Membrane</keyword>
<sequence>MNMDRDRETDINFDFLRGVIMGAAGCILVLLSALTIAQYAGKINVAAGLKWDENGMSKEAVEIKDKAEILSSYINRFYLNDIDYGKMGDIIYKAMVSGLDDKYAAYYTKDEYKDISEKTKGEFCGIGAYISQGKNDNSLKVAGVVKGGPAEKAGIKKGDIIVEVDGENIQGKDSSYAVSKMKGKKGTNVSILVMRKGNKKPITFNIKREVIHDNTVSYKMLDNNIGYISVSAFETVTKKQFKSAVDCLEKKNEKGLIIDLRDNGGGLLDTALDMLDQILPKKLVVYTKDKNGVAEEYYTKDDKEIKIPIVILVNGNSASASEVFCGALRDYGKAKLLGTKTFGKGIVQSSFAFRDGTGLKFTTSKYYTPKGINIHGTGFEPDIKVKSNGKMTALKESGYKVDNQINVALDYLTIALKSKR</sequence>
<comment type="caution">
    <text evidence="8">The sequence shown here is derived from an EMBL/GenBank/DDBJ whole genome shotgun (WGS) entry which is preliminary data.</text>
</comment>
<gene>
    <name evidence="8" type="ORF">APZ18_00570</name>
</gene>
<dbReference type="InterPro" id="IPR041489">
    <property type="entry name" value="PDZ_6"/>
</dbReference>
<dbReference type="GO" id="GO:0004175">
    <property type="term" value="F:endopeptidase activity"/>
    <property type="evidence" value="ECO:0007669"/>
    <property type="project" value="TreeGrafter"/>
</dbReference>
<dbReference type="Pfam" id="PF17820">
    <property type="entry name" value="PDZ_6"/>
    <property type="match status" value="1"/>
</dbReference>
<name>A0AAW3JT12_9FIRM</name>
<dbReference type="Pfam" id="PF03572">
    <property type="entry name" value="Peptidase_S41"/>
    <property type="match status" value="1"/>
</dbReference>
<evidence type="ECO:0000256" key="1">
    <source>
        <dbReference type="ARBA" id="ARBA00009179"/>
    </source>
</evidence>
<evidence type="ECO:0000313" key="8">
    <source>
        <dbReference type="EMBL" id="KQC85737.1"/>
    </source>
</evidence>
<dbReference type="Gene3D" id="2.30.42.10">
    <property type="match status" value="1"/>
</dbReference>
<keyword evidence="2 5" id="KW-0645">Protease</keyword>
<dbReference type="GO" id="GO:0008236">
    <property type="term" value="F:serine-type peptidase activity"/>
    <property type="evidence" value="ECO:0007669"/>
    <property type="project" value="UniProtKB-KW"/>
</dbReference>
<dbReference type="GO" id="GO:0007165">
    <property type="term" value="P:signal transduction"/>
    <property type="evidence" value="ECO:0007669"/>
    <property type="project" value="TreeGrafter"/>
</dbReference>
<keyword evidence="6" id="KW-1133">Transmembrane helix</keyword>
<dbReference type="SUPFAM" id="SSF52096">
    <property type="entry name" value="ClpP/crotonase"/>
    <property type="match status" value="1"/>
</dbReference>
<dbReference type="CDD" id="cd07560">
    <property type="entry name" value="Peptidase_S41_CPP"/>
    <property type="match status" value="1"/>
</dbReference>
<dbReference type="SUPFAM" id="SSF50156">
    <property type="entry name" value="PDZ domain-like"/>
    <property type="match status" value="1"/>
</dbReference>
<protein>
    <recommendedName>
        <fullName evidence="7">PDZ domain-containing protein</fullName>
    </recommendedName>
</protein>
<evidence type="ECO:0000313" key="9">
    <source>
        <dbReference type="Proteomes" id="UP000050833"/>
    </source>
</evidence>
<dbReference type="InterPro" id="IPR005151">
    <property type="entry name" value="Tail-specific_protease"/>
</dbReference>
<dbReference type="SMART" id="SM00245">
    <property type="entry name" value="TSPc"/>
    <property type="match status" value="1"/>
</dbReference>
<proteinExistence type="inferred from homology"/>
<evidence type="ECO:0000259" key="7">
    <source>
        <dbReference type="PROSITE" id="PS50106"/>
    </source>
</evidence>
<feature type="transmembrane region" description="Helical" evidence="6">
    <location>
        <begin position="20"/>
        <end position="40"/>
    </location>
</feature>
<keyword evidence="9" id="KW-1185">Reference proteome</keyword>
<evidence type="ECO:0000256" key="6">
    <source>
        <dbReference type="SAM" id="Phobius"/>
    </source>
</evidence>
<organism evidence="8 9">
    <name type="scientific">Butyribacter intestini</name>
    <dbReference type="NCBI Taxonomy" id="1703332"/>
    <lineage>
        <taxon>Bacteria</taxon>
        <taxon>Bacillati</taxon>
        <taxon>Bacillota</taxon>
        <taxon>Clostridia</taxon>
        <taxon>Lachnospirales</taxon>
        <taxon>Lachnospiraceae</taxon>
        <taxon>Butyribacter</taxon>
    </lineage>
</organism>
<dbReference type="CDD" id="cd06782">
    <property type="entry name" value="cpPDZ_CPP-like"/>
    <property type="match status" value="1"/>
</dbReference>
<feature type="domain" description="PDZ" evidence="7">
    <location>
        <begin position="112"/>
        <end position="182"/>
    </location>
</feature>
<dbReference type="PROSITE" id="PS50106">
    <property type="entry name" value="PDZ"/>
    <property type="match status" value="1"/>
</dbReference>
<dbReference type="SMART" id="SM00228">
    <property type="entry name" value="PDZ"/>
    <property type="match status" value="1"/>
</dbReference>
<dbReference type="InterPro" id="IPR001478">
    <property type="entry name" value="PDZ"/>
</dbReference>
<dbReference type="AlphaFoldDB" id="A0AAW3JT12"/>
<dbReference type="GO" id="GO:0006508">
    <property type="term" value="P:proteolysis"/>
    <property type="evidence" value="ECO:0007669"/>
    <property type="project" value="UniProtKB-KW"/>
</dbReference>
<comment type="similarity">
    <text evidence="1 5">Belongs to the peptidase S41A family.</text>
</comment>
<dbReference type="InterPro" id="IPR036034">
    <property type="entry name" value="PDZ_sf"/>
</dbReference>
<dbReference type="InterPro" id="IPR004447">
    <property type="entry name" value="Peptidase_S41A"/>
</dbReference>
<dbReference type="EMBL" id="LLKB01000001">
    <property type="protein sequence ID" value="KQC85737.1"/>
    <property type="molecule type" value="Genomic_DNA"/>
</dbReference>
<keyword evidence="4 5" id="KW-0720">Serine protease</keyword>
<dbReference type="Gene3D" id="3.90.226.10">
    <property type="entry name" value="2-enoyl-CoA Hydratase, Chain A, domain 1"/>
    <property type="match status" value="1"/>
</dbReference>
<dbReference type="PANTHER" id="PTHR32060:SF30">
    <property type="entry name" value="CARBOXY-TERMINAL PROCESSING PROTEASE CTPA"/>
    <property type="match status" value="1"/>
</dbReference>
<dbReference type="Proteomes" id="UP000050833">
    <property type="component" value="Unassembled WGS sequence"/>
</dbReference>
<dbReference type="NCBIfam" id="TIGR00225">
    <property type="entry name" value="prc"/>
    <property type="match status" value="1"/>
</dbReference>
<evidence type="ECO:0000256" key="5">
    <source>
        <dbReference type="RuleBase" id="RU004404"/>
    </source>
</evidence>